<protein>
    <recommendedName>
        <fullName evidence="3">Toxin</fullName>
    </recommendedName>
</protein>
<evidence type="ECO:0000256" key="3">
    <source>
        <dbReference type="PIRNR" id="PIRNR029218"/>
    </source>
</evidence>
<keyword evidence="5" id="KW-1185">Reference proteome</keyword>
<gene>
    <name evidence="4" type="ORF">Ataiwa_31480</name>
</gene>
<comment type="similarity">
    <text evidence="1 3">Belongs to the RelE toxin family.</text>
</comment>
<evidence type="ECO:0000313" key="4">
    <source>
        <dbReference type="EMBL" id="GMQ34875.1"/>
    </source>
</evidence>
<dbReference type="InterPro" id="IPR028344">
    <property type="entry name" value="ParE1/4"/>
</dbReference>
<dbReference type="InterPro" id="IPR051803">
    <property type="entry name" value="TA_system_RelE-like_toxin"/>
</dbReference>
<keyword evidence="2" id="KW-1277">Toxin-antitoxin system</keyword>
<evidence type="ECO:0000256" key="1">
    <source>
        <dbReference type="ARBA" id="ARBA00006226"/>
    </source>
</evidence>
<dbReference type="EMBL" id="BTPE01000012">
    <property type="protein sequence ID" value="GMQ34875.1"/>
    <property type="molecule type" value="Genomic_DNA"/>
</dbReference>
<dbReference type="Gene3D" id="3.30.2310.20">
    <property type="entry name" value="RelE-like"/>
    <property type="match status" value="1"/>
</dbReference>
<dbReference type="PIRSF" id="PIRSF029218">
    <property type="entry name" value="ParE"/>
    <property type="match status" value="1"/>
</dbReference>
<proteinExistence type="inferred from homology"/>
<comment type="caution">
    <text evidence="4">The sequence shown here is derived from an EMBL/GenBank/DDBJ whole genome shotgun (WGS) entry which is preliminary data.</text>
</comment>
<evidence type="ECO:0000313" key="5">
    <source>
        <dbReference type="Proteomes" id="UP001307705"/>
    </source>
</evidence>
<dbReference type="Pfam" id="PF05016">
    <property type="entry name" value="ParE_toxin"/>
    <property type="match status" value="1"/>
</dbReference>
<name>A0ABQ6Q5G9_9BACT</name>
<dbReference type="RefSeq" id="WP_338229700.1">
    <property type="nucleotide sequence ID" value="NZ_BTPE01000012.1"/>
</dbReference>
<sequence length="99" mass="11905">MANYLLSQKAIDDLSDIWEYTFQTWSENQADKYYLSLLFDCQELANNPHMGKNYPEINSEIFGYKSGEHLIFYRKSDDTTIQIIRFLHSRMDLKRRIQE</sequence>
<reference evidence="4 5" key="1">
    <citation type="submission" date="2023-08" db="EMBL/GenBank/DDBJ databases">
        <title>Draft genome sequence of Algoriphagus taiwanensis.</title>
        <authorList>
            <person name="Takatani N."/>
            <person name="Hosokawa M."/>
            <person name="Sawabe T."/>
        </authorList>
    </citation>
    <scope>NUCLEOTIDE SEQUENCE [LARGE SCALE GENOMIC DNA]</scope>
    <source>
        <strain evidence="4 5">JCM 19755</strain>
    </source>
</reference>
<organism evidence="4 5">
    <name type="scientific">Algoriphagus taiwanensis</name>
    <dbReference type="NCBI Taxonomy" id="1445656"/>
    <lineage>
        <taxon>Bacteria</taxon>
        <taxon>Pseudomonadati</taxon>
        <taxon>Bacteroidota</taxon>
        <taxon>Cytophagia</taxon>
        <taxon>Cytophagales</taxon>
        <taxon>Cyclobacteriaceae</taxon>
        <taxon>Algoriphagus</taxon>
    </lineage>
</organism>
<accession>A0ABQ6Q5G9</accession>
<evidence type="ECO:0000256" key="2">
    <source>
        <dbReference type="ARBA" id="ARBA00022649"/>
    </source>
</evidence>
<dbReference type="Proteomes" id="UP001307705">
    <property type="component" value="Unassembled WGS sequence"/>
</dbReference>
<dbReference type="InterPro" id="IPR007712">
    <property type="entry name" value="RelE/ParE_toxin"/>
</dbReference>
<dbReference type="PANTHER" id="PTHR33755">
    <property type="entry name" value="TOXIN PARE1-RELATED"/>
    <property type="match status" value="1"/>
</dbReference>
<dbReference type="PANTHER" id="PTHR33755:SF9">
    <property type="entry name" value="TOXIN PARE1"/>
    <property type="match status" value="1"/>
</dbReference>
<dbReference type="InterPro" id="IPR035093">
    <property type="entry name" value="RelE/ParE_toxin_dom_sf"/>
</dbReference>